<sequence length="71" mass="7918">MSSILEVSKPQIKEQLKLLLSDPTGVLVLLAGGLMISDFEDPEEALEEALKAFNGNRAYFDRLMKKAPKRL</sequence>
<gene>
    <name evidence="1" type="ORF">A2527_10220</name>
</gene>
<comment type="caution">
    <text evidence="1">The sequence shown here is derived from an EMBL/GenBank/DDBJ whole genome shotgun (WGS) entry which is preliminary data.</text>
</comment>
<reference evidence="1 2" key="1">
    <citation type="journal article" date="2016" name="Nat. Commun.">
        <title>Thousands of microbial genomes shed light on interconnected biogeochemical processes in an aquifer system.</title>
        <authorList>
            <person name="Anantharaman K."/>
            <person name="Brown C.T."/>
            <person name="Hug L.A."/>
            <person name="Sharon I."/>
            <person name="Castelle C.J."/>
            <person name="Probst A.J."/>
            <person name="Thomas B.C."/>
            <person name="Singh A."/>
            <person name="Wilkins M.J."/>
            <person name="Karaoz U."/>
            <person name="Brodie E.L."/>
            <person name="Williams K.H."/>
            <person name="Hubbard S.S."/>
            <person name="Banfield J.F."/>
        </authorList>
    </citation>
    <scope>NUCLEOTIDE SEQUENCE [LARGE SCALE GENOMIC DNA]</scope>
</reference>
<name>A0A1F6GGG0_9PROT</name>
<dbReference type="EMBL" id="MFNE01000003">
    <property type="protein sequence ID" value="OGG97182.1"/>
    <property type="molecule type" value="Genomic_DNA"/>
</dbReference>
<evidence type="ECO:0000313" key="1">
    <source>
        <dbReference type="EMBL" id="OGG97182.1"/>
    </source>
</evidence>
<organism evidence="1 2">
    <name type="scientific">Candidatus Lambdaproteobacteria bacterium RIFOXYD2_FULL_50_16</name>
    <dbReference type="NCBI Taxonomy" id="1817772"/>
    <lineage>
        <taxon>Bacteria</taxon>
        <taxon>Pseudomonadati</taxon>
        <taxon>Pseudomonadota</taxon>
        <taxon>Candidatus Lambdaproteobacteria</taxon>
    </lineage>
</organism>
<dbReference type="STRING" id="1817772.A2527_10220"/>
<dbReference type="AlphaFoldDB" id="A0A1F6GGG0"/>
<proteinExistence type="predicted"/>
<dbReference type="Proteomes" id="UP000178449">
    <property type="component" value="Unassembled WGS sequence"/>
</dbReference>
<evidence type="ECO:0000313" key="2">
    <source>
        <dbReference type="Proteomes" id="UP000178449"/>
    </source>
</evidence>
<protein>
    <submittedName>
        <fullName evidence="1">Uncharacterized protein</fullName>
    </submittedName>
</protein>
<accession>A0A1F6GGG0</accession>